<evidence type="ECO:0008006" key="4">
    <source>
        <dbReference type="Google" id="ProtNLM"/>
    </source>
</evidence>
<keyword evidence="1" id="KW-0472">Membrane</keyword>
<evidence type="ECO:0000313" key="2">
    <source>
        <dbReference type="EMBL" id="MBI6550712.1"/>
    </source>
</evidence>
<dbReference type="EMBL" id="JACOII010000076">
    <property type="protein sequence ID" value="MBI6550712.1"/>
    <property type="molecule type" value="Genomic_DNA"/>
</dbReference>
<accession>A0ABS0U9X8</accession>
<sequence>MMWYLYLSAVIFNLVLLVAAIRLLYQLSIAVVRTTSLTRWAARCSNCKEPLPIIKYFLAHFPITKSTTRVSSRYGEWRGVGDWVVYAENNGG</sequence>
<keyword evidence="1" id="KW-1133">Transmembrane helix</keyword>
<gene>
    <name evidence="2" type="ORF">H8A87_18990</name>
</gene>
<dbReference type="RefSeq" id="WP_198691453.1">
    <property type="nucleotide sequence ID" value="NZ_CAWPUD010000078.1"/>
</dbReference>
<protein>
    <recommendedName>
        <fullName evidence="4">Secreted protein</fullName>
    </recommendedName>
</protein>
<evidence type="ECO:0000313" key="3">
    <source>
        <dbReference type="Proteomes" id="UP000696184"/>
    </source>
</evidence>
<reference evidence="2 3" key="1">
    <citation type="submission" date="2020-08" db="EMBL/GenBank/DDBJ databases">
        <title>Description of Xenorhabdus lircayensis sp. nov., the symbiotic bacterium associated with the entomopathogenic nematode Steirnernema unicornum.</title>
        <authorList>
            <person name="Castaneda-Alvarez C."/>
            <person name="Prodan S."/>
            <person name="Zamorano A."/>
            <person name="San-Blas E."/>
            <person name="Aballay E."/>
        </authorList>
    </citation>
    <scope>NUCLEOTIDE SEQUENCE [LARGE SCALE GENOMIC DNA]</scope>
    <source>
        <strain evidence="2 3">VLS</strain>
    </source>
</reference>
<organism evidence="2 3">
    <name type="scientific">Xenorhabdus lircayensis</name>
    <dbReference type="NCBI Taxonomy" id="2763499"/>
    <lineage>
        <taxon>Bacteria</taxon>
        <taxon>Pseudomonadati</taxon>
        <taxon>Pseudomonadota</taxon>
        <taxon>Gammaproteobacteria</taxon>
        <taxon>Enterobacterales</taxon>
        <taxon>Morganellaceae</taxon>
        <taxon>Xenorhabdus</taxon>
    </lineage>
</organism>
<keyword evidence="3" id="KW-1185">Reference proteome</keyword>
<name>A0ABS0U9X8_9GAMM</name>
<dbReference type="Proteomes" id="UP000696184">
    <property type="component" value="Unassembled WGS sequence"/>
</dbReference>
<comment type="caution">
    <text evidence="2">The sequence shown here is derived from an EMBL/GenBank/DDBJ whole genome shotgun (WGS) entry which is preliminary data.</text>
</comment>
<keyword evidence="1" id="KW-0812">Transmembrane</keyword>
<feature type="transmembrane region" description="Helical" evidence="1">
    <location>
        <begin position="6"/>
        <end position="25"/>
    </location>
</feature>
<evidence type="ECO:0000256" key="1">
    <source>
        <dbReference type="SAM" id="Phobius"/>
    </source>
</evidence>
<proteinExistence type="predicted"/>